<dbReference type="Pfam" id="PF07707">
    <property type="entry name" value="BACK"/>
    <property type="match status" value="1"/>
</dbReference>
<comment type="caution">
    <text evidence="5">The sequence shown here is derived from an EMBL/GenBank/DDBJ whole genome shotgun (WGS) entry which is preliminary data.</text>
</comment>
<evidence type="ECO:0000259" key="4">
    <source>
        <dbReference type="PROSITE" id="PS50097"/>
    </source>
</evidence>
<evidence type="ECO:0000256" key="2">
    <source>
        <dbReference type="ARBA" id="ARBA00022490"/>
    </source>
</evidence>
<dbReference type="Pfam" id="PF08005">
    <property type="entry name" value="PHR"/>
    <property type="match status" value="1"/>
</dbReference>
<gene>
    <name evidence="5" type="ORF">ODALV1_LOCUS16048</name>
</gene>
<keyword evidence="6" id="KW-1185">Reference proteome</keyword>
<dbReference type="Gene3D" id="3.30.710.10">
    <property type="entry name" value="Potassium Channel Kv1.1, Chain A"/>
    <property type="match status" value="1"/>
</dbReference>
<dbReference type="EMBL" id="CAXLJM020000049">
    <property type="protein sequence ID" value="CAL8113507.1"/>
    <property type="molecule type" value="Genomic_DNA"/>
</dbReference>
<name>A0ABP1R124_9HEXA</name>
<dbReference type="InterPro" id="IPR000210">
    <property type="entry name" value="BTB/POZ_dom"/>
</dbReference>
<proteinExistence type="predicted"/>
<dbReference type="SMART" id="SM00225">
    <property type="entry name" value="BTB"/>
    <property type="match status" value="1"/>
</dbReference>
<protein>
    <recommendedName>
        <fullName evidence="4">BTB domain-containing protein</fullName>
    </recommendedName>
</protein>
<dbReference type="Proteomes" id="UP001642540">
    <property type="component" value="Unassembled WGS sequence"/>
</dbReference>
<evidence type="ECO:0000313" key="5">
    <source>
        <dbReference type="EMBL" id="CAL8113507.1"/>
    </source>
</evidence>
<dbReference type="PANTHER" id="PTHR45774:SF3">
    <property type="entry name" value="BTB (POZ) DOMAIN-CONTAINING 2B-RELATED"/>
    <property type="match status" value="1"/>
</dbReference>
<organism evidence="5 6">
    <name type="scientific">Orchesella dallaii</name>
    <dbReference type="NCBI Taxonomy" id="48710"/>
    <lineage>
        <taxon>Eukaryota</taxon>
        <taxon>Metazoa</taxon>
        <taxon>Ecdysozoa</taxon>
        <taxon>Arthropoda</taxon>
        <taxon>Hexapoda</taxon>
        <taxon>Collembola</taxon>
        <taxon>Entomobryomorpha</taxon>
        <taxon>Entomobryoidea</taxon>
        <taxon>Orchesellidae</taxon>
        <taxon>Orchesellinae</taxon>
        <taxon>Orchesella</taxon>
    </lineage>
</organism>
<dbReference type="InterPro" id="IPR012983">
    <property type="entry name" value="PHR"/>
</dbReference>
<feature type="compositionally biased region" description="Polar residues" evidence="3">
    <location>
        <begin position="36"/>
        <end position="51"/>
    </location>
</feature>
<feature type="region of interest" description="Disordered" evidence="3">
    <location>
        <begin position="32"/>
        <end position="51"/>
    </location>
</feature>
<dbReference type="Gene3D" id="1.25.40.420">
    <property type="match status" value="1"/>
</dbReference>
<dbReference type="PANTHER" id="PTHR45774">
    <property type="entry name" value="BTB/POZ DOMAIN-CONTAINING"/>
    <property type="match status" value="1"/>
</dbReference>
<keyword evidence="2" id="KW-0963">Cytoplasm</keyword>
<evidence type="ECO:0000256" key="1">
    <source>
        <dbReference type="ARBA" id="ARBA00004496"/>
    </source>
</evidence>
<evidence type="ECO:0000256" key="3">
    <source>
        <dbReference type="SAM" id="MobiDB-lite"/>
    </source>
</evidence>
<evidence type="ECO:0000313" key="6">
    <source>
        <dbReference type="Proteomes" id="UP001642540"/>
    </source>
</evidence>
<sequence>MSTTSSSPGDPPPEEFELSFKLSQFLSPEQAHFSRNAVSPSSEGNSIPRNASPSQVNYVSNWREPCPLPTDKLGYILDNQVWHDVKFLVGEPPTTELMSAHKLILAMSSAVFEAMLYGPLSNAQEEVINIPDVDPTAFCQMLKFIYTGKFDASIQNAVDLMYAAKKYDVQQLTIKCSELLRSDLTATNAVTILQAAQLLDEKELEKKAESFLISNFGKVIDDEDFLTMTHANLCFYLGKDELDVGELDLFFAALRWAETECSRQGVAEVTPESQRVVLRDAIFLLRFPLISAEDFSLAVVPHKILTSDEALSVLQYLTVSHDKKSQLTTLPFNSRARNTNNVYTAHFAVRLTDLVYPFEVDQSISIVSFGFPAPDIDDAAYDVALQVQVQGSSIIIAQTNQSLAVKRRSTICVKFEKPVRVEPNVIYKVVYKLKGPDTFYADQRIENYPVKSKNSKSKTVNFRYIAYSCRLVEIAFLF</sequence>
<reference evidence="5 6" key="1">
    <citation type="submission" date="2024-08" db="EMBL/GenBank/DDBJ databases">
        <authorList>
            <person name="Cucini C."/>
            <person name="Frati F."/>
        </authorList>
    </citation>
    <scope>NUCLEOTIDE SEQUENCE [LARGE SCALE GENOMIC DNA]</scope>
</reference>
<feature type="domain" description="BTB" evidence="4">
    <location>
        <begin position="83"/>
        <end position="154"/>
    </location>
</feature>
<dbReference type="Gene3D" id="2.60.120.820">
    <property type="entry name" value="PHR domain"/>
    <property type="match status" value="1"/>
</dbReference>
<dbReference type="SMART" id="SM00875">
    <property type="entry name" value="BACK"/>
    <property type="match status" value="1"/>
</dbReference>
<accession>A0ABP1R124</accession>
<dbReference type="InterPro" id="IPR011333">
    <property type="entry name" value="SKP1/BTB/POZ_sf"/>
</dbReference>
<dbReference type="SUPFAM" id="SSF54695">
    <property type="entry name" value="POZ domain"/>
    <property type="match status" value="1"/>
</dbReference>
<dbReference type="Pfam" id="PF00651">
    <property type="entry name" value="BTB"/>
    <property type="match status" value="1"/>
</dbReference>
<comment type="subcellular location">
    <subcellularLocation>
        <location evidence="1">Cytoplasm</location>
    </subcellularLocation>
</comment>
<dbReference type="PROSITE" id="PS50097">
    <property type="entry name" value="BTB"/>
    <property type="match status" value="1"/>
</dbReference>
<dbReference type="InterPro" id="IPR011705">
    <property type="entry name" value="BACK"/>
</dbReference>
<dbReference type="InterPro" id="IPR038648">
    <property type="entry name" value="PHR_sf"/>
</dbReference>